<protein>
    <submittedName>
        <fullName evidence="2">Ubiquinone/menaquinone biosynthesis C-methylase UbiE</fullName>
    </submittedName>
</protein>
<name>A0A4R7BVS1_9HYPH</name>
<sequence length="229" mass="25187">MSWRDYWNADTPIYVNERHKTLHYAGVARDIAAYVTGPEAVVLDHGCGEALSADRVAATCARLLLCDGAPLVRDRLATRFAAEPKIEVLAPEDLGALPDHSLDLVVVNSLLQYLSPEEFDDLLGLWHSKLKEDGRLVLADVIPHETGALDDVAALLRFAWSGGFLRAALLGLVRTALSDYSKLRTELGLTHYGEDEMLALLRDRGFAGRRAERNMGHNPKRMTFVAGPA</sequence>
<evidence type="ECO:0000259" key="1">
    <source>
        <dbReference type="Pfam" id="PF08241"/>
    </source>
</evidence>
<dbReference type="EMBL" id="SNZR01000013">
    <property type="protein sequence ID" value="TDR89641.1"/>
    <property type="molecule type" value="Genomic_DNA"/>
</dbReference>
<keyword evidence="2" id="KW-0489">Methyltransferase</keyword>
<dbReference type="RefSeq" id="WP_133770413.1">
    <property type="nucleotide sequence ID" value="NZ_SNZR01000013.1"/>
</dbReference>
<evidence type="ECO:0000313" key="2">
    <source>
        <dbReference type="EMBL" id="TDR89641.1"/>
    </source>
</evidence>
<feature type="domain" description="Methyltransferase type 11" evidence="1">
    <location>
        <begin position="43"/>
        <end position="138"/>
    </location>
</feature>
<dbReference type="AlphaFoldDB" id="A0A4R7BVS1"/>
<accession>A0A4R7BVS1</accession>
<evidence type="ECO:0000313" key="3">
    <source>
        <dbReference type="Proteomes" id="UP000295122"/>
    </source>
</evidence>
<dbReference type="SUPFAM" id="SSF53335">
    <property type="entry name" value="S-adenosyl-L-methionine-dependent methyltransferases"/>
    <property type="match status" value="1"/>
</dbReference>
<dbReference type="InterPro" id="IPR013216">
    <property type="entry name" value="Methyltransf_11"/>
</dbReference>
<comment type="caution">
    <text evidence="2">The sequence shown here is derived from an EMBL/GenBank/DDBJ whole genome shotgun (WGS) entry which is preliminary data.</text>
</comment>
<organism evidence="2 3">
    <name type="scientific">Enterovirga rhinocerotis</name>
    <dbReference type="NCBI Taxonomy" id="1339210"/>
    <lineage>
        <taxon>Bacteria</taxon>
        <taxon>Pseudomonadati</taxon>
        <taxon>Pseudomonadota</taxon>
        <taxon>Alphaproteobacteria</taxon>
        <taxon>Hyphomicrobiales</taxon>
        <taxon>Methylobacteriaceae</taxon>
        <taxon>Enterovirga</taxon>
    </lineage>
</organism>
<dbReference type="OrthoDB" id="7334795at2"/>
<keyword evidence="3" id="KW-1185">Reference proteome</keyword>
<proteinExistence type="predicted"/>
<keyword evidence="2" id="KW-0830">Ubiquinone</keyword>
<gene>
    <name evidence="2" type="ORF">EV668_2476</name>
</gene>
<dbReference type="CDD" id="cd02440">
    <property type="entry name" value="AdoMet_MTases"/>
    <property type="match status" value="1"/>
</dbReference>
<dbReference type="Proteomes" id="UP000295122">
    <property type="component" value="Unassembled WGS sequence"/>
</dbReference>
<dbReference type="Gene3D" id="3.40.50.150">
    <property type="entry name" value="Vaccinia Virus protein VP39"/>
    <property type="match status" value="1"/>
</dbReference>
<keyword evidence="2" id="KW-0808">Transferase</keyword>
<dbReference type="GO" id="GO:0032259">
    <property type="term" value="P:methylation"/>
    <property type="evidence" value="ECO:0007669"/>
    <property type="project" value="UniProtKB-KW"/>
</dbReference>
<dbReference type="Pfam" id="PF08241">
    <property type="entry name" value="Methyltransf_11"/>
    <property type="match status" value="1"/>
</dbReference>
<dbReference type="InterPro" id="IPR029063">
    <property type="entry name" value="SAM-dependent_MTases_sf"/>
</dbReference>
<reference evidence="2 3" key="1">
    <citation type="submission" date="2019-03" db="EMBL/GenBank/DDBJ databases">
        <title>Genomic Encyclopedia of Type Strains, Phase IV (KMG-IV): sequencing the most valuable type-strain genomes for metagenomic binning, comparative biology and taxonomic classification.</title>
        <authorList>
            <person name="Goeker M."/>
        </authorList>
    </citation>
    <scope>NUCLEOTIDE SEQUENCE [LARGE SCALE GENOMIC DNA]</scope>
    <source>
        <strain evidence="2 3">DSM 25903</strain>
    </source>
</reference>
<dbReference type="GO" id="GO:0008757">
    <property type="term" value="F:S-adenosylmethionine-dependent methyltransferase activity"/>
    <property type="evidence" value="ECO:0007669"/>
    <property type="project" value="InterPro"/>
</dbReference>